<dbReference type="STRING" id="1798325.A2834_01235"/>
<dbReference type="SUPFAM" id="SSF51306">
    <property type="entry name" value="LexA/Signal peptidase"/>
    <property type="match status" value="1"/>
</dbReference>
<evidence type="ECO:0000313" key="3">
    <source>
        <dbReference type="Proteomes" id="UP000179251"/>
    </source>
</evidence>
<evidence type="ECO:0000313" key="2">
    <source>
        <dbReference type="EMBL" id="OGF63455.1"/>
    </source>
</evidence>
<keyword evidence="1" id="KW-0812">Transmembrane</keyword>
<gene>
    <name evidence="2" type="ORF">A2834_01235</name>
</gene>
<accession>A0A1F5VJ67</accession>
<dbReference type="EMBL" id="MFHD01000002">
    <property type="protein sequence ID" value="OGF63455.1"/>
    <property type="molecule type" value="Genomic_DNA"/>
</dbReference>
<proteinExistence type="predicted"/>
<protein>
    <recommendedName>
        <fullName evidence="4">Peptidase S24/S26A/S26B/S26C domain-containing protein</fullName>
    </recommendedName>
</protein>
<evidence type="ECO:0008006" key="4">
    <source>
        <dbReference type="Google" id="ProtNLM"/>
    </source>
</evidence>
<reference evidence="2 3" key="1">
    <citation type="journal article" date="2016" name="Nat. Commun.">
        <title>Thousands of microbial genomes shed light on interconnected biogeochemical processes in an aquifer system.</title>
        <authorList>
            <person name="Anantharaman K."/>
            <person name="Brown C.T."/>
            <person name="Hug L.A."/>
            <person name="Sharon I."/>
            <person name="Castelle C.J."/>
            <person name="Probst A.J."/>
            <person name="Thomas B.C."/>
            <person name="Singh A."/>
            <person name="Wilkins M.J."/>
            <person name="Karaoz U."/>
            <person name="Brodie E.L."/>
            <person name="Williams K.H."/>
            <person name="Hubbard S.S."/>
            <person name="Banfield J.F."/>
        </authorList>
    </citation>
    <scope>NUCLEOTIDE SEQUENCE [LARGE SCALE GENOMIC DNA]</scope>
</reference>
<feature type="transmembrane region" description="Helical" evidence="1">
    <location>
        <begin position="6"/>
        <end position="25"/>
    </location>
</feature>
<keyword evidence="1" id="KW-0472">Membrane</keyword>
<dbReference type="Proteomes" id="UP000179251">
    <property type="component" value="Unassembled WGS sequence"/>
</dbReference>
<name>A0A1F5VJ67_9BACT</name>
<dbReference type="AlphaFoldDB" id="A0A1F5VJ67"/>
<dbReference type="InterPro" id="IPR036286">
    <property type="entry name" value="LexA/Signal_pep-like_sf"/>
</dbReference>
<comment type="caution">
    <text evidence="2">The sequence shown here is derived from an EMBL/GenBank/DDBJ whole genome shotgun (WGS) entry which is preliminary data.</text>
</comment>
<keyword evidence="1" id="KW-1133">Transmembrane helix</keyword>
<evidence type="ECO:0000256" key="1">
    <source>
        <dbReference type="SAM" id="Phobius"/>
    </source>
</evidence>
<organism evidence="2 3">
    <name type="scientific">Candidatus Giovannonibacteria bacterium RIFCSPHIGHO2_01_FULL_45_23</name>
    <dbReference type="NCBI Taxonomy" id="1798325"/>
    <lineage>
        <taxon>Bacteria</taxon>
        <taxon>Candidatus Giovannoniibacteriota</taxon>
    </lineage>
</organism>
<dbReference type="CDD" id="cd06462">
    <property type="entry name" value="Peptidase_S24_S26"/>
    <property type="match status" value="1"/>
</dbReference>
<sequence>MKILKIIIVITALLIAALIVFWRFAPTQMIESATNNIGPAKTLLCQYPVRVSGEAMMPVFQNGQLVIFSKCVENRDDIAPGAVILYERPGGMRISVVRERTRDANGVMYRVSQEARKNEIDETRSDRIIAIYNK</sequence>